<organism evidence="2 3">
    <name type="scientific">Candidatus Neomicrothrix subdominans</name>
    <dbReference type="NCBI Taxonomy" id="2954438"/>
    <lineage>
        <taxon>Bacteria</taxon>
        <taxon>Bacillati</taxon>
        <taxon>Actinomycetota</taxon>
        <taxon>Acidimicrobiia</taxon>
        <taxon>Acidimicrobiales</taxon>
        <taxon>Microthrixaceae</taxon>
        <taxon>Candidatus Neomicrothrix</taxon>
    </lineage>
</organism>
<evidence type="ECO:0000313" key="2">
    <source>
        <dbReference type="EMBL" id="MBK9298187.1"/>
    </source>
</evidence>
<name>A0A936ND86_9ACTN</name>
<dbReference type="Proteomes" id="UP000727993">
    <property type="component" value="Unassembled WGS sequence"/>
</dbReference>
<reference evidence="2 3" key="1">
    <citation type="submission" date="2020-10" db="EMBL/GenBank/DDBJ databases">
        <title>Connecting structure to function with the recovery of over 1000 high-quality activated sludge metagenome-assembled genomes encoding full-length rRNA genes using long-read sequencing.</title>
        <authorList>
            <person name="Singleton C.M."/>
            <person name="Petriglieri F."/>
            <person name="Kristensen J.M."/>
            <person name="Kirkegaard R.H."/>
            <person name="Michaelsen T.Y."/>
            <person name="Andersen M.H."/>
            <person name="Karst S.M."/>
            <person name="Dueholm M.S."/>
            <person name="Nielsen P.H."/>
            <person name="Albertsen M."/>
        </authorList>
    </citation>
    <scope>NUCLEOTIDE SEQUENCE [LARGE SCALE GENOMIC DNA]</scope>
    <source>
        <strain evidence="2">Lyne_18-Q3-R50-59_MAXAC.006</strain>
    </source>
</reference>
<gene>
    <name evidence="2" type="ORF">IPN02_15395</name>
</gene>
<accession>A0A936ND86</accession>
<dbReference type="EMBL" id="JADJZA010000008">
    <property type="protein sequence ID" value="MBK9298187.1"/>
    <property type="molecule type" value="Genomic_DNA"/>
</dbReference>
<feature type="region of interest" description="Disordered" evidence="1">
    <location>
        <begin position="1"/>
        <end position="37"/>
    </location>
</feature>
<sequence>MSDDTGGQGDTAASNGSESANGRAPAGGSDHTDHMEPLGDMETAEAAEPAVAFGETRGGVPIGGWLLKADPGELGDLDEAGLVWAWPLNPTYRVELMEPGQPVFLWLNEVDGDRTPGLIGAGVVATWTAEDDLIALGADGLASDEAPQVACGLWVERLSVPIAAEYFAAEEALAGAEILASPQMGNPLVLTPDEVNAIWDRFDLATDAPTEQGVQAAELYINEQTQEMLVAVLLPDRQLAMKYDQLDDLYYVISLGEGHEEVAGHGEFDDPIAAVAALVAECEPGAREAAVPERRPDLRLNIDDHEVVALFPWSEDGVRVIKVGDEAFEVGGEGWDDEAVTTFPTFGEAVLAFAEAAFVETDDDLEQE</sequence>
<comment type="caution">
    <text evidence="2">The sequence shown here is derived from an EMBL/GenBank/DDBJ whole genome shotgun (WGS) entry which is preliminary data.</text>
</comment>
<protein>
    <submittedName>
        <fullName evidence="2">Uncharacterized protein</fullName>
    </submittedName>
</protein>
<feature type="compositionally biased region" description="Polar residues" evidence="1">
    <location>
        <begin position="11"/>
        <end position="20"/>
    </location>
</feature>
<evidence type="ECO:0000313" key="3">
    <source>
        <dbReference type="Proteomes" id="UP000727993"/>
    </source>
</evidence>
<evidence type="ECO:0000256" key="1">
    <source>
        <dbReference type="SAM" id="MobiDB-lite"/>
    </source>
</evidence>
<proteinExistence type="predicted"/>
<dbReference type="AlphaFoldDB" id="A0A936ND86"/>